<dbReference type="SUPFAM" id="SSF48557">
    <property type="entry name" value="L-aspartase-like"/>
    <property type="match status" value="1"/>
</dbReference>
<dbReference type="InterPro" id="IPR022313">
    <property type="entry name" value="Phe/His_NH3-lyase_AS"/>
</dbReference>
<dbReference type="NCBIfam" id="TIGR01225">
    <property type="entry name" value="hutH"/>
    <property type="match status" value="1"/>
</dbReference>
<evidence type="ECO:0000256" key="4">
    <source>
        <dbReference type="ARBA" id="ARBA00023239"/>
    </source>
</evidence>
<reference evidence="11" key="1">
    <citation type="submission" date="2016-10" db="EMBL/GenBank/DDBJ databases">
        <authorList>
            <person name="Varghese N."/>
            <person name="Submissions S."/>
        </authorList>
    </citation>
    <scope>NUCLEOTIDE SEQUENCE [LARGE SCALE GENOMIC DNA]</scope>
    <source>
        <strain evidence="11">DSM 15718</strain>
    </source>
</reference>
<dbReference type="GO" id="GO:0004397">
    <property type="term" value="F:histidine ammonia-lyase activity"/>
    <property type="evidence" value="ECO:0007669"/>
    <property type="project" value="UniProtKB-UniRule"/>
</dbReference>
<dbReference type="CDD" id="cd00332">
    <property type="entry name" value="PAL-HAL"/>
    <property type="match status" value="1"/>
</dbReference>
<dbReference type="Pfam" id="PF00221">
    <property type="entry name" value="Lyase_aromatic"/>
    <property type="match status" value="1"/>
</dbReference>
<evidence type="ECO:0000256" key="9">
    <source>
        <dbReference type="RuleBase" id="RU004480"/>
    </source>
</evidence>
<protein>
    <recommendedName>
        <fullName evidence="2 6">Histidine ammonia-lyase</fullName>
        <ecNumber evidence="2 6">4.3.1.3</ecNumber>
    </recommendedName>
</protein>
<evidence type="ECO:0000256" key="5">
    <source>
        <dbReference type="ARBA" id="ARBA00049269"/>
    </source>
</evidence>
<comment type="similarity">
    <text evidence="7">Belongs to the PAL/histidase family.</text>
</comment>
<dbReference type="GO" id="GO:0019557">
    <property type="term" value="P:L-histidine catabolic process to glutamate and formate"/>
    <property type="evidence" value="ECO:0007669"/>
    <property type="project" value="UniProtKB-UniPathway"/>
</dbReference>
<name>A0A1H2S8D6_9FLAO</name>
<evidence type="ECO:0000313" key="11">
    <source>
        <dbReference type="Proteomes" id="UP000198569"/>
    </source>
</evidence>
<dbReference type="AlphaFoldDB" id="A0A1H2S8D6"/>
<sequence length="521" mass="58020">MLLFNIDLLNFGYSKFDTKMDNTHYISTEVLTLEIVQEIISQHKSLELSDEAKVNIQKCRDFLDKKMASHSEPIYGINTGFGSLCNVKISNENLSKLQENLVKSHACGTGEEVPCAIVKLMLLLKIQSLSYGHSGIQLQTVDRLVAFYNNDVLPVIYTQGSLGASGDLAPLAHLSLPLLGEGEVYFEGKKVHSSVVMERFSWEPIVLKSKEGLALLNGTQFMSAYGAHILIKTNKFSYLADLIAAISLEGFDGRIEPFHELIHFIRPHKGQIVTANRVKDFLDGSEIIEQEKTHVQDPYSFRCIPQVHGASKDAFEYVKKVFKTEINSVTDNPNIFIESDQIISGGNFHGQPLALALDFMAIALAELGSISERRTYQLISGLRNLPAFLVDNPGLNSGLMIPQYTAASIASQNKQLATPSSVDSIVSSNGQEDHVSMGANGATKALRVLDNIERILAIELMNASQAIHYRRPLQSSEFIEMFLSSYREEVPFIKEDRILHYDIEKTVAFLNSFQIEEDLLN</sequence>
<dbReference type="InterPro" id="IPR005921">
    <property type="entry name" value="HutH"/>
</dbReference>
<comment type="subcellular location">
    <subcellularLocation>
        <location evidence="9">Cytoplasm</location>
    </subcellularLocation>
</comment>
<accession>A0A1H2S8D6</accession>
<dbReference type="Gene3D" id="1.10.275.10">
    <property type="entry name" value="Fumarase/aspartase (N-terminal domain)"/>
    <property type="match status" value="1"/>
</dbReference>
<dbReference type="UniPathway" id="UPA00379">
    <property type="reaction ID" value="UER00549"/>
</dbReference>
<dbReference type="Gene3D" id="1.20.200.10">
    <property type="entry name" value="Fumarase/aspartase (Central domain)"/>
    <property type="match status" value="1"/>
</dbReference>
<keyword evidence="4 7" id="KW-0456">Lyase</keyword>
<dbReference type="GO" id="GO:0005737">
    <property type="term" value="C:cytoplasm"/>
    <property type="evidence" value="ECO:0007669"/>
    <property type="project" value="UniProtKB-SubCell"/>
</dbReference>
<dbReference type="STRING" id="229203.SAMN05444338_10213"/>
<dbReference type="PANTHER" id="PTHR10362">
    <property type="entry name" value="HISTIDINE AMMONIA-LYASE"/>
    <property type="match status" value="1"/>
</dbReference>
<evidence type="ECO:0000256" key="7">
    <source>
        <dbReference type="RuleBase" id="RU003954"/>
    </source>
</evidence>
<proteinExistence type="inferred from homology"/>
<evidence type="ECO:0000313" key="10">
    <source>
        <dbReference type="EMBL" id="SDW27893.1"/>
    </source>
</evidence>
<comment type="pathway">
    <text evidence="1 8">Amino-acid degradation; L-histidine degradation into L-glutamate; N-formimidoyl-L-glutamate from L-histidine: step 1/3.</text>
</comment>
<dbReference type="InterPro" id="IPR008948">
    <property type="entry name" value="L-Aspartase-like"/>
</dbReference>
<keyword evidence="11" id="KW-1185">Reference proteome</keyword>
<dbReference type="NCBIfam" id="NF006871">
    <property type="entry name" value="PRK09367.1"/>
    <property type="match status" value="1"/>
</dbReference>
<gene>
    <name evidence="10" type="ORF">SAMN05444338_10213</name>
</gene>
<evidence type="ECO:0000256" key="1">
    <source>
        <dbReference type="ARBA" id="ARBA00005113"/>
    </source>
</evidence>
<dbReference type="Proteomes" id="UP000198569">
    <property type="component" value="Unassembled WGS sequence"/>
</dbReference>
<dbReference type="InterPro" id="IPR001106">
    <property type="entry name" value="Aromatic_Lyase"/>
</dbReference>
<dbReference type="EMBL" id="FNMV01000002">
    <property type="protein sequence ID" value="SDW27893.1"/>
    <property type="molecule type" value="Genomic_DNA"/>
</dbReference>
<dbReference type="InterPro" id="IPR024083">
    <property type="entry name" value="Fumarase/histidase_N"/>
</dbReference>
<dbReference type="FunFam" id="1.10.275.10:FF:000005">
    <property type="entry name" value="Histidine ammonia-lyase"/>
    <property type="match status" value="1"/>
</dbReference>
<dbReference type="EC" id="4.3.1.3" evidence="2 6"/>
<organism evidence="10 11">
    <name type="scientific">Flavobacterium degerlachei</name>
    <dbReference type="NCBI Taxonomy" id="229203"/>
    <lineage>
        <taxon>Bacteria</taxon>
        <taxon>Pseudomonadati</taxon>
        <taxon>Bacteroidota</taxon>
        <taxon>Flavobacteriia</taxon>
        <taxon>Flavobacteriales</taxon>
        <taxon>Flavobacteriaceae</taxon>
        <taxon>Flavobacterium</taxon>
    </lineage>
</organism>
<evidence type="ECO:0000256" key="6">
    <source>
        <dbReference type="NCBIfam" id="TIGR01225"/>
    </source>
</evidence>
<dbReference type="PROSITE" id="PS00488">
    <property type="entry name" value="PAL_HISTIDASE"/>
    <property type="match status" value="1"/>
</dbReference>
<dbReference type="GO" id="GO:0019556">
    <property type="term" value="P:L-histidine catabolic process to glutamate and formamide"/>
    <property type="evidence" value="ECO:0007669"/>
    <property type="project" value="UniProtKB-UniPathway"/>
</dbReference>
<evidence type="ECO:0000256" key="8">
    <source>
        <dbReference type="RuleBase" id="RU004479"/>
    </source>
</evidence>
<comment type="catalytic activity">
    <reaction evidence="5 8">
        <text>L-histidine = trans-urocanate + NH4(+)</text>
        <dbReference type="Rhea" id="RHEA:21232"/>
        <dbReference type="ChEBI" id="CHEBI:17771"/>
        <dbReference type="ChEBI" id="CHEBI:28938"/>
        <dbReference type="ChEBI" id="CHEBI:57595"/>
        <dbReference type="EC" id="4.3.1.3"/>
    </reaction>
</comment>
<dbReference type="FunFam" id="1.20.200.10:FF:000003">
    <property type="entry name" value="Histidine ammonia-lyase"/>
    <property type="match status" value="1"/>
</dbReference>
<keyword evidence="3 8" id="KW-0369">Histidine metabolism</keyword>
<evidence type="ECO:0000256" key="2">
    <source>
        <dbReference type="ARBA" id="ARBA00012994"/>
    </source>
</evidence>
<evidence type="ECO:0000256" key="3">
    <source>
        <dbReference type="ARBA" id="ARBA00022808"/>
    </source>
</evidence>